<keyword evidence="4" id="KW-0997">Cell inner membrane</keyword>
<dbReference type="Proteomes" id="UP000830055">
    <property type="component" value="Chromosome"/>
</dbReference>
<comment type="subcellular location">
    <subcellularLocation>
        <location evidence="1">Cell inner membrane</location>
        <topology evidence="1">Multi-pass membrane protein</topology>
    </subcellularLocation>
</comment>
<feature type="transmembrane region" description="Helical" evidence="9">
    <location>
        <begin position="25"/>
        <end position="45"/>
    </location>
</feature>
<keyword evidence="5 9" id="KW-0812">Transmembrane</keyword>
<evidence type="ECO:0000256" key="5">
    <source>
        <dbReference type="ARBA" id="ARBA00022692"/>
    </source>
</evidence>
<protein>
    <recommendedName>
        <fullName evidence="10">Tripartite ATP-independent periplasmic transporters DctQ component domain-containing protein</fullName>
    </recommendedName>
</protein>
<organism evidence="11 12">
    <name type="scientific">Desulfofustis limnaeus</name>
    <dbReference type="NCBI Taxonomy" id="2740163"/>
    <lineage>
        <taxon>Bacteria</taxon>
        <taxon>Pseudomonadati</taxon>
        <taxon>Thermodesulfobacteriota</taxon>
        <taxon>Desulfobulbia</taxon>
        <taxon>Desulfobulbales</taxon>
        <taxon>Desulfocapsaceae</taxon>
        <taxon>Desulfofustis</taxon>
    </lineage>
</organism>
<keyword evidence="7 9" id="KW-0472">Membrane</keyword>
<feature type="transmembrane region" description="Helical" evidence="9">
    <location>
        <begin position="57"/>
        <end position="75"/>
    </location>
</feature>
<keyword evidence="3" id="KW-1003">Cell membrane</keyword>
<feature type="transmembrane region" description="Helical" evidence="9">
    <location>
        <begin position="96"/>
        <end position="117"/>
    </location>
</feature>
<evidence type="ECO:0000256" key="6">
    <source>
        <dbReference type="ARBA" id="ARBA00022989"/>
    </source>
</evidence>
<keyword evidence="12" id="KW-1185">Reference proteome</keyword>
<dbReference type="PANTHER" id="PTHR35011">
    <property type="entry name" value="2,3-DIKETO-L-GULONATE TRAP TRANSPORTER SMALL PERMEASE PROTEIN YIAM"/>
    <property type="match status" value="1"/>
</dbReference>
<dbReference type="InterPro" id="IPR055348">
    <property type="entry name" value="DctQ"/>
</dbReference>
<dbReference type="EMBL" id="AP025516">
    <property type="protein sequence ID" value="BDD89117.1"/>
    <property type="molecule type" value="Genomic_DNA"/>
</dbReference>
<accession>A0ABN6MC94</accession>
<feature type="transmembrane region" description="Helical" evidence="9">
    <location>
        <begin position="137"/>
        <end position="159"/>
    </location>
</feature>
<evidence type="ECO:0000256" key="9">
    <source>
        <dbReference type="SAM" id="Phobius"/>
    </source>
</evidence>
<evidence type="ECO:0000256" key="7">
    <source>
        <dbReference type="ARBA" id="ARBA00023136"/>
    </source>
</evidence>
<dbReference type="PANTHER" id="PTHR35011:SF2">
    <property type="entry name" value="2,3-DIKETO-L-GULONATE TRAP TRANSPORTER SMALL PERMEASE PROTEIN YIAM"/>
    <property type="match status" value="1"/>
</dbReference>
<sequence length="173" mass="19638">MPSPEQRETGRWRVVRILIRAEETLLTLVLSAIIVLACYQILLRWLTQGGLLWLDPLLRYLVLWGGLLGAALATARDHHISMDVVGYLLNDRAARWLRLLTNLFSTVVAFFLVRATFLFIRSEYEFGGSGLFLLPTWIWNLIFPLAFTAIFLHFLLNVLQVGASLVKRGPTAS</sequence>
<reference evidence="11 12" key="1">
    <citation type="submission" date="2022-01" db="EMBL/GenBank/DDBJ databases">
        <title>Desulfofustis limnae sp. nov., a novel mesophilic sulfate-reducing bacterium isolated from marsh soil.</title>
        <authorList>
            <person name="Watanabe M."/>
            <person name="Takahashi A."/>
            <person name="Kojima H."/>
            <person name="Fukui M."/>
        </authorList>
    </citation>
    <scope>NUCLEOTIDE SEQUENCE [LARGE SCALE GENOMIC DNA]</scope>
    <source>
        <strain evidence="11 12">PPLL</strain>
    </source>
</reference>
<gene>
    <name evidence="11" type="ORF">DPPLL_34820</name>
</gene>
<dbReference type="InterPro" id="IPR007387">
    <property type="entry name" value="TRAP_DctQ"/>
</dbReference>
<evidence type="ECO:0000256" key="1">
    <source>
        <dbReference type="ARBA" id="ARBA00004429"/>
    </source>
</evidence>
<name>A0ABN6MC94_9BACT</name>
<dbReference type="RefSeq" id="WP_284152441.1">
    <property type="nucleotide sequence ID" value="NZ_AP025516.1"/>
</dbReference>
<evidence type="ECO:0000313" key="12">
    <source>
        <dbReference type="Proteomes" id="UP000830055"/>
    </source>
</evidence>
<evidence type="ECO:0000313" key="11">
    <source>
        <dbReference type="EMBL" id="BDD89117.1"/>
    </source>
</evidence>
<evidence type="ECO:0000256" key="3">
    <source>
        <dbReference type="ARBA" id="ARBA00022475"/>
    </source>
</evidence>
<keyword evidence="6 9" id="KW-1133">Transmembrane helix</keyword>
<comment type="similarity">
    <text evidence="8">Belongs to the TRAP transporter small permease family.</text>
</comment>
<evidence type="ECO:0000256" key="4">
    <source>
        <dbReference type="ARBA" id="ARBA00022519"/>
    </source>
</evidence>
<proteinExistence type="inferred from homology"/>
<keyword evidence="2" id="KW-0813">Transport</keyword>
<evidence type="ECO:0000256" key="2">
    <source>
        <dbReference type="ARBA" id="ARBA00022448"/>
    </source>
</evidence>
<dbReference type="Pfam" id="PF04290">
    <property type="entry name" value="DctQ"/>
    <property type="match status" value="1"/>
</dbReference>
<evidence type="ECO:0000256" key="8">
    <source>
        <dbReference type="ARBA" id="ARBA00038436"/>
    </source>
</evidence>
<feature type="domain" description="Tripartite ATP-independent periplasmic transporters DctQ component" evidence="10">
    <location>
        <begin position="33"/>
        <end position="160"/>
    </location>
</feature>
<evidence type="ECO:0000259" key="10">
    <source>
        <dbReference type="Pfam" id="PF04290"/>
    </source>
</evidence>